<proteinExistence type="predicted"/>
<reference evidence="1" key="1">
    <citation type="submission" date="2022-08" db="EMBL/GenBank/DDBJ databases">
        <authorList>
            <consortium name="DOE Joint Genome Institute"/>
            <person name="Min B."/>
            <person name="Sierra-Patev S."/>
            <person name="Naranjo-Ortiz M."/>
            <person name="Looney B."/>
            <person name="Konkel Z."/>
            <person name="Slot J.C."/>
            <person name="Sakamoto Y."/>
            <person name="Steenwyk J.L."/>
            <person name="Rokas A."/>
            <person name="Carro J."/>
            <person name="Camarero S."/>
            <person name="Ferreira P."/>
            <person name="Molpeceres G."/>
            <person name="Ruiz-duenas F.J."/>
            <person name="Serrano A."/>
            <person name="Henrissat B."/>
            <person name="Drula E."/>
            <person name="Hughes K.W."/>
            <person name="Mata J.L."/>
            <person name="Ishikawa N.K."/>
            <person name="Vargas-Isla R."/>
            <person name="Ushijima S."/>
            <person name="Smith C.A."/>
            <person name="Ahrendt S."/>
            <person name="Andreopoulos W."/>
            <person name="He G."/>
            <person name="LaButti K."/>
            <person name="Lipzen A."/>
            <person name="Ng V."/>
            <person name="Riley R."/>
            <person name="Sandor L."/>
            <person name="Barry K."/>
            <person name="Martinez A.T."/>
            <person name="Xiao Y."/>
            <person name="Gibbons J.G."/>
            <person name="Terashima K."/>
            <person name="Hibbett D.S."/>
            <person name="Grigoriev I.V."/>
        </authorList>
    </citation>
    <scope>NUCLEOTIDE SEQUENCE</scope>
    <source>
        <strain evidence="1">ET3784</strain>
    </source>
</reference>
<gene>
    <name evidence="1" type="ORF">DFJ43DRAFT_1207582</name>
</gene>
<evidence type="ECO:0000313" key="2">
    <source>
        <dbReference type="Proteomes" id="UP001176059"/>
    </source>
</evidence>
<evidence type="ECO:0000313" key="1">
    <source>
        <dbReference type="EMBL" id="KAJ3735865.1"/>
    </source>
</evidence>
<comment type="caution">
    <text evidence="1">The sequence shown here is derived from an EMBL/GenBank/DDBJ whole genome shotgun (WGS) entry which is preliminary data.</text>
</comment>
<accession>A0AA38JTI9</accession>
<dbReference type="AlphaFoldDB" id="A0AA38JTI9"/>
<keyword evidence="2" id="KW-1185">Reference proteome</keyword>
<dbReference type="Proteomes" id="UP001176059">
    <property type="component" value="Unassembled WGS sequence"/>
</dbReference>
<name>A0AA38JTI9_9AGAR</name>
<reference evidence="1" key="2">
    <citation type="journal article" date="2023" name="Proc. Natl. Acad. Sci. U.S.A.">
        <title>A global phylogenomic analysis of the shiitake genus Lentinula.</title>
        <authorList>
            <person name="Sierra-Patev S."/>
            <person name="Min B."/>
            <person name="Naranjo-Ortiz M."/>
            <person name="Looney B."/>
            <person name="Konkel Z."/>
            <person name="Slot J.C."/>
            <person name="Sakamoto Y."/>
            <person name="Steenwyk J.L."/>
            <person name="Rokas A."/>
            <person name="Carro J."/>
            <person name="Camarero S."/>
            <person name="Ferreira P."/>
            <person name="Molpeceres G."/>
            <person name="Ruiz-Duenas F.J."/>
            <person name="Serrano A."/>
            <person name="Henrissat B."/>
            <person name="Drula E."/>
            <person name="Hughes K.W."/>
            <person name="Mata J.L."/>
            <person name="Ishikawa N.K."/>
            <person name="Vargas-Isla R."/>
            <person name="Ushijima S."/>
            <person name="Smith C.A."/>
            <person name="Donoghue J."/>
            <person name="Ahrendt S."/>
            <person name="Andreopoulos W."/>
            <person name="He G."/>
            <person name="LaButti K."/>
            <person name="Lipzen A."/>
            <person name="Ng V."/>
            <person name="Riley R."/>
            <person name="Sandor L."/>
            <person name="Barry K."/>
            <person name="Martinez A.T."/>
            <person name="Xiao Y."/>
            <person name="Gibbons J.G."/>
            <person name="Terashima K."/>
            <person name="Grigoriev I.V."/>
            <person name="Hibbett D."/>
        </authorList>
    </citation>
    <scope>NUCLEOTIDE SEQUENCE</scope>
    <source>
        <strain evidence="1">ET3784</strain>
    </source>
</reference>
<sequence>MLSRSTSKPLMLSSFSPMVLTTISGMFPNSIVNNIAFIFTMVPDPTMFNFDQASRPVELKKAKIWSINNLFAQWIEYQKRLAQGPLTVDEYILEGMNEIDKCKIQPTNSIYNLYVMSTDIEAATSNVIARMDQTESTHNELKKHQTDKTTQEQACIYLLLIPKTTLKCYCLVY</sequence>
<dbReference type="EMBL" id="JANVFO010000007">
    <property type="protein sequence ID" value="KAJ3735865.1"/>
    <property type="molecule type" value="Genomic_DNA"/>
</dbReference>
<protein>
    <submittedName>
        <fullName evidence="1">Uncharacterized protein</fullName>
    </submittedName>
</protein>
<organism evidence="1 2">
    <name type="scientific">Lentinula guzmanii</name>
    <dbReference type="NCBI Taxonomy" id="2804957"/>
    <lineage>
        <taxon>Eukaryota</taxon>
        <taxon>Fungi</taxon>
        <taxon>Dikarya</taxon>
        <taxon>Basidiomycota</taxon>
        <taxon>Agaricomycotina</taxon>
        <taxon>Agaricomycetes</taxon>
        <taxon>Agaricomycetidae</taxon>
        <taxon>Agaricales</taxon>
        <taxon>Marasmiineae</taxon>
        <taxon>Omphalotaceae</taxon>
        <taxon>Lentinula</taxon>
    </lineage>
</organism>